<organism evidence="1">
    <name type="scientific">Octopus bimaculoides</name>
    <name type="common">California two-spotted octopus</name>
    <dbReference type="NCBI Taxonomy" id="37653"/>
    <lineage>
        <taxon>Eukaryota</taxon>
        <taxon>Metazoa</taxon>
        <taxon>Spiralia</taxon>
        <taxon>Lophotrochozoa</taxon>
        <taxon>Mollusca</taxon>
        <taxon>Cephalopoda</taxon>
        <taxon>Coleoidea</taxon>
        <taxon>Octopodiformes</taxon>
        <taxon>Octopoda</taxon>
        <taxon>Incirrata</taxon>
        <taxon>Octopodidae</taxon>
        <taxon>Octopus</taxon>
    </lineage>
</organism>
<gene>
    <name evidence="1" type="ORF">OCBIM_22026530mg</name>
</gene>
<name>A0A0L8GX33_OCTBM</name>
<protein>
    <submittedName>
        <fullName evidence="1">Uncharacterized protein</fullName>
    </submittedName>
</protein>
<sequence length="124" mass="14432">MKQLCPRNVPYKHFIPQCETLDQTTTSLEVRLNFLQEMFDKLYYTQTNTADEHNACLKKSLLWSHVQSKQLTINMRSLLQTGQPTTQFSAMDKLRPMTMDSSTLPPFVTLTYVLPFTQILQRNA</sequence>
<reference evidence="1" key="1">
    <citation type="submission" date="2015-07" db="EMBL/GenBank/DDBJ databases">
        <title>MeaNS - Measles Nucleotide Surveillance Program.</title>
        <authorList>
            <person name="Tran T."/>
            <person name="Druce J."/>
        </authorList>
    </citation>
    <scope>NUCLEOTIDE SEQUENCE</scope>
    <source>
        <strain evidence="1">UCB-OBI-ISO-001</strain>
        <tissue evidence="1">Gonad</tissue>
    </source>
</reference>
<proteinExistence type="predicted"/>
<accession>A0A0L8GX33</accession>
<dbReference type="AlphaFoldDB" id="A0A0L8GX33"/>
<dbReference type="EMBL" id="KQ420065">
    <property type="protein sequence ID" value="KOF81409.1"/>
    <property type="molecule type" value="Genomic_DNA"/>
</dbReference>
<evidence type="ECO:0000313" key="1">
    <source>
        <dbReference type="EMBL" id="KOF81409.1"/>
    </source>
</evidence>